<reference evidence="11 12" key="1">
    <citation type="journal article" date="2022" name="Nat. Ecol. Evol.">
        <title>A masculinizing supergene underlies an exaggerated male reproductive morph in a spider.</title>
        <authorList>
            <person name="Hendrickx F."/>
            <person name="De Corte Z."/>
            <person name="Sonet G."/>
            <person name="Van Belleghem S.M."/>
            <person name="Kostlbacher S."/>
            <person name="Vangestel C."/>
        </authorList>
    </citation>
    <scope>NUCLEOTIDE SEQUENCE [LARGE SCALE GENOMIC DNA]</scope>
    <source>
        <strain evidence="11">W744_W776</strain>
    </source>
</reference>
<comment type="catalytic activity">
    <reaction evidence="9">
        <text>L-alanine + 2-oxoglutarate = pyruvate + L-glutamate</text>
        <dbReference type="Rhea" id="RHEA:19453"/>
        <dbReference type="ChEBI" id="CHEBI:15361"/>
        <dbReference type="ChEBI" id="CHEBI:16810"/>
        <dbReference type="ChEBI" id="CHEBI:29985"/>
        <dbReference type="ChEBI" id="CHEBI:57972"/>
        <dbReference type="EC" id="2.6.1.2"/>
    </reaction>
</comment>
<comment type="similarity">
    <text evidence="7">Belongs to the class-I pyridoxal-phosphate-dependent aminotransferase family. Alanine aminotransferase subfamily.</text>
</comment>
<evidence type="ECO:0000256" key="8">
    <source>
        <dbReference type="ARBA" id="ARBA00026106"/>
    </source>
</evidence>
<evidence type="ECO:0000313" key="11">
    <source>
        <dbReference type="EMBL" id="KAG8198294.1"/>
    </source>
</evidence>
<evidence type="ECO:0000259" key="10">
    <source>
        <dbReference type="Pfam" id="PF00155"/>
    </source>
</evidence>
<keyword evidence="12" id="KW-1185">Reference proteome</keyword>
<dbReference type="Proteomes" id="UP000827092">
    <property type="component" value="Unassembled WGS sequence"/>
</dbReference>
<dbReference type="Gene3D" id="1.10.287.1970">
    <property type="match status" value="1"/>
</dbReference>
<dbReference type="GO" id="GO:0004021">
    <property type="term" value="F:L-alanine:2-oxoglutarate aminotransferase activity"/>
    <property type="evidence" value="ECO:0007669"/>
    <property type="project" value="UniProtKB-EC"/>
</dbReference>
<feature type="domain" description="Aminotransferase class I/classII large" evidence="10">
    <location>
        <begin position="83"/>
        <end position="468"/>
    </location>
</feature>
<evidence type="ECO:0000256" key="1">
    <source>
        <dbReference type="ARBA" id="ARBA00001933"/>
    </source>
</evidence>
<evidence type="ECO:0000313" key="12">
    <source>
        <dbReference type="Proteomes" id="UP000827092"/>
    </source>
</evidence>
<dbReference type="EC" id="2.6.1.2" evidence="8"/>
<evidence type="ECO:0000256" key="4">
    <source>
        <dbReference type="ARBA" id="ARBA00022679"/>
    </source>
</evidence>
<dbReference type="EMBL" id="JAFNEN010000041">
    <property type="protein sequence ID" value="KAG8198294.1"/>
    <property type="molecule type" value="Genomic_DNA"/>
</dbReference>
<comment type="cofactor">
    <cofactor evidence="1">
        <name>pyridoxal 5'-phosphate</name>
        <dbReference type="ChEBI" id="CHEBI:597326"/>
    </cofactor>
</comment>
<dbReference type="Gene3D" id="3.40.640.10">
    <property type="entry name" value="Type I PLP-dependent aspartate aminotransferase-like (Major domain)"/>
    <property type="match status" value="1"/>
</dbReference>
<dbReference type="SUPFAM" id="SSF53383">
    <property type="entry name" value="PLP-dependent transferases"/>
    <property type="match status" value="1"/>
</dbReference>
<dbReference type="Gene3D" id="3.90.1150.10">
    <property type="entry name" value="Aspartate Aminotransferase, domain 1"/>
    <property type="match status" value="1"/>
</dbReference>
<evidence type="ECO:0000256" key="3">
    <source>
        <dbReference type="ARBA" id="ARBA00022576"/>
    </source>
</evidence>
<dbReference type="FunFam" id="3.90.1150.10:FF:000010">
    <property type="entry name" value="Alanine aminotransferase 2"/>
    <property type="match status" value="1"/>
</dbReference>
<dbReference type="AlphaFoldDB" id="A0AAV6VRE7"/>
<evidence type="ECO:0000256" key="9">
    <source>
        <dbReference type="ARBA" id="ARBA00047412"/>
    </source>
</evidence>
<keyword evidence="3" id="KW-0032">Aminotransferase</keyword>
<dbReference type="InterPro" id="IPR045088">
    <property type="entry name" value="ALAT1/2-like"/>
</dbReference>
<keyword evidence="5" id="KW-0663">Pyridoxal phosphate</keyword>
<protein>
    <recommendedName>
        <fullName evidence="8">alanine transaminase</fullName>
        <ecNumber evidence="8">2.6.1.2</ecNumber>
    </recommendedName>
</protein>
<proteinExistence type="inferred from homology"/>
<name>A0AAV6VRE7_9ARAC</name>
<evidence type="ECO:0000256" key="7">
    <source>
        <dbReference type="ARBA" id="ARBA00025785"/>
    </source>
</evidence>
<dbReference type="PANTHER" id="PTHR11751:SF29">
    <property type="entry name" value="ALANINE TRANSAMINASE"/>
    <property type="match status" value="1"/>
</dbReference>
<dbReference type="InterPro" id="IPR015421">
    <property type="entry name" value="PyrdxlP-dep_Trfase_major"/>
</dbReference>
<keyword evidence="4" id="KW-0808">Transferase</keyword>
<comment type="pathway">
    <text evidence="6">Amino-acid degradation; L-alanine degradation via transaminase pathway; pyruvate from L-alanine: step 1/1.</text>
</comment>
<dbReference type="CDD" id="cd00609">
    <property type="entry name" value="AAT_like"/>
    <property type="match status" value="1"/>
</dbReference>
<dbReference type="InterPro" id="IPR015424">
    <property type="entry name" value="PyrdxlP-dep_Trfase"/>
</dbReference>
<comment type="caution">
    <text evidence="11">The sequence shown here is derived from an EMBL/GenBank/DDBJ whole genome shotgun (WGS) entry which is preliminary data.</text>
</comment>
<evidence type="ECO:0000256" key="2">
    <source>
        <dbReference type="ARBA" id="ARBA00011738"/>
    </source>
</evidence>
<organism evidence="11 12">
    <name type="scientific">Oedothorax gibbosus</name>
    <dbReference type="NCBI Taxonomy" id="931172"/>
    <lineage>
        <taxon>Eukaryota</taxon>
        <taxon>Metazoa</taxon>
        <taxon>Ecdysozoa</taxon>
        <taxon>Arthropoda</taxon>
        <taxon>Chelicerata</taxon>
        <taxon>Arachnida</taxon>
        <taxon>Araneae</taxon>
        <taxon>Araneomorphae</taxon>
        <taxon>Entelegynae</taxon>
        <taxon>Araneoidea</taxon>
        <taxon>Linyphiidae</taxon>
        <taxon>Erigoninae</taxon>
        <taxon>Oedothorax</taxon>
    </lineage>
</organism>
<sequence>MEPIPNLTQETINQNLRNMEFPWPSLVVSRGNEIENDIKLGKKYSFKQVIHAHAGDPQGMGQKPMTFFQKTVSLCIEPSLLQSDNYPSDVKQRAMTILQNCRGQSIGSYSDSSGMEVVRKQVAKFIQQRDGVTSNYEDIFLSSGATDGLRVVLYLFSNRDATRPPGVMIPIPQYPLFSSTVVEYGMYQINYYLNEEAQWSLDVSELRRAINESRTHCEPKVLVIINPGNPSGFVLSKTDIQNIIKFAYEENLFILADEVYQYNVYDPDLEFYSFKKIMFEMGPPYDKMELASFMSGSKGYMGECGARSGYCEIVNLDCEIKEILYKLLLARLCPTLLGQIIMYCITYPPQPDEPSYKLFEMEKSYILGSLKERAEYCYAKLNSVQGLSCNKVVGAMYVYPRIHLSQKALKEAEARNQTPDELYAMEMLESSGVCVIPGCLFGQKPGTYHFRLTFLPQMDRLKEIIEKILIFHQNFIEEYKD</sequence>
<dbReference type="GO" id="GO:0030170">
    <property type="term" value="F:pyridoxal phosphate binding"/>
    <property type="evidence" value="ECO:0007669"/>
    <property type="project" value="InterPro"/>
</dbReference>
<comment type="subunit">
    <text evidence="2">Homodimer.</text>
</comment>
<dbReference type="Pfam" id="PF00155">
    <property type="entry name" value="Aminotran_1_2"/>
    <property type="match status" value="1"/>
</dbReference>
<accession>A0AAV6VRE7</accession>
<dbReference type="InterPro" id="IPR015422">
    <property type="entry name" value="PyrdxlP-dep_Trfase_small"/>
</dbReference>
<evidence type="ECO:0000256" key="6">
    <source>
        <dbReference type="ARBA" id="ARBA00025708"/>
    </source>
</evidence>
<gene>
    <name evidence="11" type="ORF">JTE90_021548</name>
</gene>
<dbReference type="PANTHER" id="PTHR11751">
    <property type="entry name" value="ALANINE AMINOTRANSFERASE"/>
    <property type="match status" value="1"/>
</dbReference>
<dbReference type="FunFam" id="3.40.640.10:FF:000012">
    <property type="entry name" value="alanine aminotransferase 2"/>
    <property type="match status" value="1"/>
</dbReference>
<dbReference type="InterPro" id="IPR004839">
    <property type="entry name" value="Aminotransferase_I/II_large"/>
</dbReference>
<evidence type="ECO:0000256" key="5">
    <source>
        <dbReference type="ARBA" id="ARBA00022898"/>
    </source>
</evidence>